<dbReference type="SUPFAM" id="SSF52047">
    <property type="entry name" value="RNI-like"/>
    <property type="match status" value="1"/>
</dbReference>
<dbReference type="InterPro" id="IPR032675">
    <property type="entry name" value="LRR_dom_sf"/>
</dbReference>
<accession>A0A2A9NR94</accession>
<proteinExistence type="predicted"/>
<dbReference type="Gene3D" id="3.80.10.10">
    <property type="entry name" value="Ribonuclease Inhibitor"/>
    <property type="match status" value="1"/>
</dbReference>
<keyword evidence="2" id="KW-1185">Reference proteome</keyword>
<dbReference type="STRING" id="703135.A0A2A9NR94"/>
<reference evidence="1 2" key="1">
    <citation type="submission" date="2014-02" db="EMBL/GenBank/DDBJ databases">
        <title>Transposable element dynamics among asymbiotic and ectomycorrhizal Amanita fungi.</title>
        <authorList>
            <consortium name="DOE Joint Genome Institute"/>
            <person name="Hess J."/>
            <person name="Skrede I."/>
            <person name="Wolfe B."/>
            <person name="LaButti K."/>
            <person name="Ohm R.A."/>
            <person name="Grigoriev I.V."/>
            <person name="Pringle A."/>
        </authorList>
    </citation>
    <scope>NUCLEOTIDE SEQUENCE [LARGE SCALE GENOMIC DNA]</scope>
    <source>
        <strain evidence="1 2">SKay4041</strain>
    </source>
</reference>
<evidence type="ECO:0000313" key="2">
    <source>
        <dbReference type="Proteomes" id="UP000242287"/>
    </source>
</evidence>
<dbReference type="AlphaFoldDB" id="A0A2A9NR94"/>
<organism evidence="1 2">
    <name type="scientific">Amanita thiersii Skay4041</name>
    <dbReference type="NCBI Taxonomy" id="703135"/>
    <lineage>
        <taxon>Eukaryota</taxon>
        <taxon>Fungi</taxon>
        <taxon>Dikarya</taxon>
        <taxon>Basidiomycota</taxon>
        <taxon>Agaricomycotina</taxon>
        <taxon>Agaricomycetes</taxon>
        <taxon>Agaricomycetidae</taxon>
        <taxon>Agaricales</taxon>
        <taxon>Pluteineae</taxon>
        <taxon>Amanitaceae</taxon>
        <taxon>Amanita</taxon>
    </lineage>
</organism>
<dbReference type="EMBL" id="KZ302007">
    <property type="protein sequence ID" value="PFH50276.1"/>
    <property type="molecule type" value="Genomic_DNA"/>
</dbReference>
<gene>
    <name evidence="1" type="ORF">AMATHDRAFT_145525</name>
</gene>
<evidence type="ECO:0000313" key="1">
    <source>
        <dbReference type="EMBL" id="PFH50276.1"/>
    </source>
</evidence>
<dbReference type="OrthoDB" id="2968423at2759"/>
<sequence>MNSLPHTVWDYIIQFIPALCLKDMISVNSYFFNIAMDYRYRQVSLTYLNTRMLKTLVRLSDPAVAHRVRTVYIYPDFLKEDLFETPNALQRMIRRGGRNLSNPGGLEKLFSKSGKCHLPVDVLVEWIQDVFSGLQNVIDYHITWFGLPALSRNPGPLMTALFGTAHIRRLTLTISFTNIPALHVPGFSELYHLEELQILVHNDNNNNHNSPKPVLRPDDAMLILSQLADVINNTRGTLRILSIGSWGPVQLGHLLQYIDVLPRLEKLFISLPLDTRFLGDPASLEQFLNHKCSTLRVLGLRAEQNAGDVTMAAVDPYKLAGWFQEALQDVSLSKLRSLEISGMHLPPEVCVEIVSTFGRTLKSLTLTGLERSTEYIEEVVDVLSASVSSSRLTSQCEASSRGLERLRLSFVTLTPKLVDLLAERLPELKELTLHVKDIVPSSRSRRGAALRKIHGYTIASQYEDQMEAFFSEMETRQYSKWKLQDLNIVLSSIPDAEFWQPYLEHLFAECVPSIARSQ</sequence>
<dbReference type="Proteomes" id="UP000242287">
    <property type="component" value="Unassembled WGS sequence"/>
</dbReference>
<evidence type="ECO:0008006" key="3">
    <source>
        <dbReference type="Google" id="ProtNLM"/>
    </source>
</evidence>
<name>A0A2A9NR94_9AGAR</name>
<protein>
    <recommendedName>
        <fullName evidence="3">F-box domain-containing protein</fullName>
    </recommendedName>
</protein>